<feature type="coiled-coil region" evidence="1">
    <location>
        <begin position="2"/>
        <end position="60"/>
    </location>
</feature>
<protein>
    <submittedName>
        <fullName evidence="3">GTP-binding protein Der</fullName>
    </submittedName>
</protein>
<feature type="transmembrane region" description="Helical" evidence="2">
    <location>
        <begin position="602"/>
        <end position="620"/>
    </location>
</feature>
<sequence length="732" mass="83699">MQEQSNLIYEQLQQQISQLIEKLVFQDSDEKISQDISVAINNLNILNTQIQKEYDELKRLSEWKRFTIAFYGETNAGKSTLIEALRLLLKEPTKLENQRQFKIQAEKSGLTQDSFDKIRQTIMESEKEITELEDNLQQINQKYAESLMNAEVQIKRLTEFLEDIRDKQSFWQRIISWFIAPKEKKELTIVKQTLSDIQQEKQNETEQSERELKLLLQVKRKAESENERLLTEAEHLKQFADGQIIGDGRSDFTRDNTSFDFNYNGQEFSLIDVPGIEGDENIVRQPIGEAVKKAHAVFYITRTPRPPQTHEGEEGKKGTLEKIKEHLGDQTEVWAIYNHSVNNPRQLKVPLIGNDEREGLQALDSKLKIELGEKYCQSLVVSARPAYLGLTECVIPGSKDANEQRKFLSRFASKQEILNLSGLNDFVEKLSSSIIGDYRNKIKCSNLNKACKVLNKAIFELEELNHQFNSGRKKIRSEVKNAQAQIKVLLEQFDSGLDSSGGKIIRQFESRVGEQIYNDIEYDISNDSFKSRLKSTMESEAKLLENNIRCIIEKESQVFEEEITKIVNRTNKHLRSIVNLQNNTFALNKFDMDIKIDNGIELGSLITSAISLVTGVIALASNPVGWTIAFVGGVLALLGAVIGTVKTVIGIFSSSYKQSQQRKETDKAIRNAKSKIEPELNKILAKIKQGMHEQIQPVITELEMPLKQYESVMQVLKSAEKELQLVSQRIKY</sequence>
<dbReference type="STRING" id="733.B0186_08185"/>
<evidence type="ECO:0000313" key="4">
    <source>
        <dbReference type="Proteomes" id="UP000254329"/>
    </source>
</evidence>
<feature type="transmembrane region" description="Helical" evidence="2">
    <location>
        <begin position="626"/>
        <end position="652"/>
    </location>
</feature>
<evidence type="ECO:0000256" key="1">
    <source>
        <dbReference type="SAM" id="Coils"/>
    </source>
</evidence>
<keyword evidence="2" id="KW-0812">Transmembrane</keyword>
<accession>A0A1V4AZZ5</accession>
<evidence type="ECO:0000313" key="3">
    <source>
        <dbReference type="EMBL" id="STO58818.1"/>
    </source>
</evidence>
<dbReference type="RefSeq" id="WP_078218864.1">
    <property type="nucleotide sequence ID" value="NZ_MUXZ01000024.1"/>
</dbReference>
<dbReference type="EMBL" id="UGHF01000001">
    <property type="protein sequence ID" value="STO58818.1"/>
    <property type="molecule type" value="Genomic_DNA"/>
</dbReference>
<dbReference type="InterPro" id="IPR027417">
    <property type="entry name" value="P-loop_NTPase"/>
</dbReference>
<keyword evidence="4" id="KW-1185">Reference proteome</keyword>
<evidence type="ECO:0000256" key="2">
    <source>
        <dbReference type="SAM" id="Phobius"/>
    </source>
</evidence>
<reference evidence="3 4" key="1">
    <citation type="submission" date="2018-06" db="EMBL/GenBank/DDBJ databases">
        <authorList>
            <consortium name="Pathogen Informatics"/>
            <person name="Doyle S."/>
        </authorList>
    </citation>
    <scope>NUCLEOTIDE SEQUENCE [LARGE SCALE GENOMIC DNA]</scope>
    <source>
        <strain evidence="3 4">NCTC1659</strain>
    </source>
</reference>
<dbReference type="Pfam" id="PF15103">
    <property type="entry name" value="G0-G1_switch_2"/>
    <property type="match status" value="1"/>
</dbReference>
<keyword evidence="2" id="KW-1133">Transmembrane helix</keyword>
<proteinExistence type="predicted"/>
<dbReference type="Proteomes" id="UP000254329">
    <property type="component" value="Unassembled WGS sequence"/>
</dbReference>
<dbReference type="SUPFAM" id="SSF52540">
    <property type="entry name" value="P-loop containing nucleoside triphosphate hydrolases"/>
    <property type="match status" value="2"/>
</dbReference>
<gene>
    <name evidence="3" type="ORF">NCTC1659_00030</name>
</gene>
<name>A0A1V4AZZ5_9PAST</name>
<dbReference type="Gene3D" id="3.40.50.300">
    <property type="entry name" value="P-loop containing nucleotide triphosphate hydrolases"/>
    <property type="match status" value="1"/>
</dbReference>
<dbReference type="AlphaFoldDB" id="A0A1V4AZZ5"/>
<feature type="coiled-coil region" evidence="1">
    <location>
        <begin position="115"/>
        <end position="239"/>
    </location>
</feature>
<dbReference type="InterPro" id="IPR016821">
    <property type="entry name" value="G0S2"/>
</dbReference>
<organism evidence="3 4">
    <name type="scientific">Canicola haemoglobinophilus</name>
    <dbReference type="NCBI Taxonomy" id="733"/>
    <lineage>
        <taxon>Bacteria</taxon>
        <taxon>Pseudomonadati</taxon>
        <taxon>Pseudomonadota</taxon>
        <taxon>Gammaproteobacteria</taxon>
        <taxon>Pasteurellales</taxon>
        <taxon>Pasteurellaceae</taxon>
        <taxon>Canicola</taxon>
    </lineage>
</organism>
<keyword evidence="1" id="KW-0175">Coiled coil</keyword>
<keyword evidence="2" id="KW-0472">Membrane</keyword>